<keyword evidence="1" id="KW-0732">Signal</keyword>
<reference evidence="3" key="1">
    <citation type="journal article" date="2019" name="Int. J. Syst. Evol. Microbiol.">
        <title>The Global Catalogue of Microorganisms (GCM) 10K type strain sequencing project: providing services to taxonomists for standard genome sequencing and annotation.</title>
        <authorList>
            <consortium name="The Broad Institute Genomics Platform"/>
            <consortium name="The Broad Institute Genome Sequencing Center for Infectious Disease"/>
            <person name="Wu L."/>
            <person name="Ma J."/>
        </authorList>
    </citation>
    <scope>NUCLEOTIDE SEQUENCE [LARGE SCALE GENOMIC DNA]</scope>
    <source>
        <strain evidence="3">KCTC 42424</strain>
    </source>
</reference>
<gene>
    <name evidence="2" type="ORF">ACFOMG_02330</name>
</gene>
<dbReference type="Proteomes" id="UP001595722">
    <property type="component" value="Unassembled WGS sequence"/>
</dbReference>
<dbReference type="Gene3D" id="2.40.160.10">
    <property type="entry name" value="Porin"/>
    <property type="match status" value="1"/>
</dbReference>
<feature type="chain" id="PRO_5046634325" evidence="1">
    <location>
        <begin position="20"/>
        <end position="373"/>
    </location>
</feature>
<dbReference type="InterPro" id="IPR023614">
    <property type="entry name" value="Porin_dom_sf"/>
</dbReference>
<feature type="signal peptide" evidence="1">
    <location>
        <begin position="1"/>
        <end position="19"/>
    </location>
</feature>
<dbReference type="SUPFAM" id="SSF56935">
    <property type="entry name" value="Porins"/>
    <property type="match status" value="1"/>
</dbReference>
<comment type="caution">
    <text evidence="2">The sequence shown here is derived from an EMBL/GenBank/DDBJ whole genome shotgun (WGS) entry which is preliminary data.</text>
</comment>
<name>A0ABV7VN46_9GAMM</name>
<dbReference type="InterPro" id="IPR045748">
    <property type="entry name" value="DcaP"/>
</dbReference>
<dbReference type="RefSeq" id="WP_376864520.1">
    <property type="nucleotide sequence ID" value="NZ_JBHRYB010000001.1"/>
</dbReference>
<sequence>MRKTPLILMAAALPMAVNAANTEFSYGGYIKFDAMYSQYSDGDMTAASGGRDFYIPSTIPTSNNTAEETSSVDFNARSSRFNFKTDTSLDNGQNISTFVEMDFLLTGDGNEVVSNSYNPRLRHAFIKTGNLLVGQTWSTFMNVDALPETVDFLGVSDGTVFARQSQVRYTNGGLQVALENPETTVVGVGATDDSGIPDIVARYNFKAGKNAFTVAAIGRQLAIQDGVKGGVDESTMGFGINVSGKIALGQDDLKFSYTTGQVARYVGLASAADAMRDADGDLQATDVSAAFIGYRHFWNDQLRSTIAYSMLDADYDSDNVADTTEASSVRLNLMYSPVAKLTYGVELSKATHKLDNDAEGDLTRLHFTTKYAF</sequence>
<accession>A0ABV7VN46</accession>
<protein>
    <submittedName>
        <fullName evidence="2">DcaP family trimeric outer membrane transporter</fullName>
    </submittedName>
</protein>
<evidence type="ECO:0000313" key="2">
    <source>
        <dbReference type="EMBL" id="MFC3678950.1"/>
    </source>
</evidence>
<proteinExistence type="predicted"/>
<dbReference type="Pfam" id="PF19577">
    <property type="entry name" value="DcaP"/>
    <property type="match status" value="1"/>
</dbReference>
<organism evidence="2 3">
    <name type="scientific">Bacterioplanoides pacificum</name>
    <dbReference type="NCBI Taxonomy" id="1171596"/>
    <lineage>
        <taxon>Bacteria</taxon>
        <taxon>Pseudomonadati</taxon>
        <taxon>Pseudomonadota</taxon>
        <taxon>Gammaproteobacteria</taxon>
        <taxon>Oceanospirillales</taxon>
        <taxon>Oceanospirillaceae</taxon>
        <taxon>Bacterioplanoides</taxon>
    </lineage>
</organism>
<dbReference type="EMBL" id="JBHRYB010000001">
    <property type="protein sequence ID" value="MFC3678950.1"/>
    <property type="molecule type" value="Genomic_DNA"/>
</dbReference>
<evidence type="ECO:0000313" key="3">
    <source>
        <dbReference type="Proteomes" id="UP001595722"/>
    </source>
</evidence>
<evidence type="ECO:0000256" key="1">
    <source>
        <dbReference type="SAM" id="SignalP"/>
    </source>
</evidence>
<keyword evidence="3" id="KW-1185">Reference proteome</keyword>